<dbReference type="Gene3D" id="3.30.40.10">
    <property type="entry name" value="Zinc/RING finger domain, C3HC4 (zinc finger)"/>
    <property type="match status" value="1"/>
</dbReference>
<accession>A0A6G1Q543</accession>
<dbReference type="InterPro" id="IPR003877">
    <property type="entry name" value="SPRY_dom"/>
</dbReference>
<evidence type="ECO:0000256" key="6">
    <source>
        <dbReference type="PROSITE-ProRule" id="PRU00175"/>
    </source>
</evidence>
<dbReference type="InterPro" id="IPR013083">
    <property type="entry name" value="Znf_RING/FYVE/PHD"/>
</dbReference>
<evidence type="ECO:0000256" key="3">
    <source>
        <dbReference type="ARBA" id="ARBA00022771"/>
    </source>
</evidence>
<protein>
    <submittedName>
        <fullName evidence="10">E3 ubiquitin-protein ligase TRIM21</fullName>
    </submittedName>
</protein>
<dbReference type="PANTHER" id="PTHR25465:SF49">
    <property type="entry name" value="BLOODTHIRSTY-RELATED GENE FAMILY, MEMBER 1-RELATED"/>
    <property type="match status" value="1"/>
</dbReference>
<evidence type="ECO:0000313" key="10">
    <source>
        <dbReference type="EMBL" id="KAF3697741.1"/>
    </source>
</evidence>
<dbReference type="PRINTS" id="PR01407">
    <property type="entry name" value="BUTYPHLNCDUF"/>
</dbReference>
<proteinExistence type="predicted"/>
<dbReference type="FunFam" id="2.60.120.920:FF:000004">
    <property type="entry name" value="Butyrophilin subfamily 1 member A1"/>
    <property type="match status" value="1"/>
</dbReference>
<dbReference type="GO" id="GO:0005737">
    <property type="term" value="C:cytoplasm"/>
    <property type="evidence" value="ECO:0007669"/>
    <property type="project" value="UniProtKB-ARBA"/>
</dbReference>
<dbReference type="Gene3D" id="2.60.120.920">
    <property type="match status" value="1"/>
</dbReference>
<dbReference type="InterPro" id="IPR001870">
    <property type="entry name" value="B30.2/SPRY"/>
</dbReference>
<evidence type="ECO:0000256" key="1">
    <source>
        <dbReference type="ARBA" id="ARBA00022588"/>
    </source>
</evidence>
<dbReference type="SMART" id="SM00589">
    <property type="entry name" value="PRY"/>
    <property type="match status" value="1"/>
</dbReference>
<dbReference type="SUPFAM" id="SSF57845">
    <property type="entry name" value="B-box zinc-binding domain"/>
    <property type="match status" value="1"/>
</dbReference>
<dbReference type="Gene3D" id="3.30.160.60">
    <property type="entry name" value="Classic Zinc Finger"/>
    <property type="match status" value="1"/>
</dbReference>
<evidence type="ECO:0000256" key="5">
    <source>
        <dbReference type="ARBA" id="ARBA00022859"/>
    </source>
</evidence>
<evidence type="ECO:0000256" key="7">
    <source>
        <dbReference type="SAM" id="Coils"/>
    </source>
</evidence>
<gene>
    <name evidence="10" type="ORF">EXN66_Car013421</name>
</gene>
<keyword evidence="3 6" id="KW-0863">Zinc-finger</keyword>
<dbReference type="Pfam" id="PF13923">
    <property type="entry name" value="zf-C3HC4_2"/>
    <property type="match status" value="1"/>
</dbReference>
<reference evidence="10 11" key="1">
    <citation type="submission" date="2019-02" db="EMBL/GenBank/DDBJ databases">
        <title>Opniocepnalus argus genome.</title>
        <authorList>
            <person name="Zhou C."/>
            <person name="Xiao S."/>
        </authorList>
    </citation>
    <scope>NUCLEOTIDE SEQUENCE [LARGE SCALE GENOMIC DNA]</scope>
    <source>
        <strain evidence="10">OARG1902GOOAL</strain>
        <tissue evidence="10">Muscle</tissue>
    </source>
</reference>
<dbReference type="InterPro" id="IPR051051">
    <property type="entry name" value="E3_ubiq-ligase_TRIM/RNF"/>
</dbReference>
<dbReference type="InterPro" id="IPR013320">
    <property type="entry name" value="ConA-like_dom_sf"/>
</dbReference>
<keyword evidence="11" id="KW-1185">Reference proteome</keyword>
<evidence type="ECO:0000256" key="4">
    <source>
        <dbReference type="ARBA" id="ARBA00022833"/>
    </source>
</evidence>
<dbReference type="PROSITE" id="PS00518">
    <property type="entry name" value="ZF_RING_1"/>
    <property type="match status" value="1"/>
</dbReference>
<name>A0A6G1Q543_CHAAH</name>
<keyword evidence="7" id="KW-0175">Coiled coil</keyword>
<dbReference type="SUPFAM" id="SSF57850">
    <property type="entry name" value="RING/U-box"/>
    <property type="match status" value="1"/>
</dbReference>
<feature type="coiled-coil region" evidence="7">
    <location>
        <begin position="256"/>
        <end position="287"/>
    </location>
</feature>
<evidence type="ECO:0000259" key="9">
    <source>
        <dbReference type="PROSITE" id="PS50188"/>
    </source>
</evidence>
<dbReference type="PANTHER" id="PTHR25465">
    <property type="entry name" value="B-BOX DOMAIN CONTAINING"/>
    <property type="match status" value="1"/>
</dbReference>
<dbReference type="SMART" id="SM00449">
    <property type="entry name" value="SPRY"/>
    <property type="match status" value="1"/>
</dbReference>
<keyword evidence="1" id="KW-0399">Innate immunity</keyword>
<dbReference type="InterPro" id="IPR003879">
    <property type="entry name" value="Butyrophylin_SPRY"/>
</dbReference>
<dbReference type="InterPro" id="IPR006574">
    <property type="entry name" value="PRY"/>
</dbReference>
<sequence length="541" mass="61777">MASAATLPGETSLEKHLKCTICMDTFENPVTTVCGHSFCQKCLDTTFEYNDRACPLCKKHLSRAPEVNIVLRDIVQEQRLRNDHVYTIKESEVPCDICTENKLKAEKSCLVCLASYCSSHMENHFSTKRLKGHRLVAPVKDLDERACLNHGRPLELYSRTQQRSVCVCCLEDGIEEVVSVEVEWEQKKVEVENTKRMLQDKINRRDTQVDEINTSLKNCKEELDNEWWDINAVFEAVSNTVEEAQARALQPLNDRRKVVEEEAANINNDLKAEIKRLEETVSELEKLLLYEDPIHFFQDFPSLQNLEDSRNWDDIQLDTSLSFGTIRKTTAIMMEQIQQELEKLTSTELKRVPKFTVNVKLDPTTAHQRLVISDDGKEVKDGGEDKEVDDSPERFDLFGSIVGLNRLTSGKSYWEVDVSNKSGWDLGVAKGDANRKGKLLLTPDNGYWVTVHYEDDKYAALTAPPVRLSLKEKPEKVGVFVDYEEGIVSFYNVMAQSHIYSFTECSFDDELFPYFSPHVKQAEKNADPLIISAVKQAIKKS</sequence>
<dbReference type="GO" id="GO:0045087">
    <property type="term" value="P:innate immune response"/>
    <property type="evidence" value="ECO:0007669"/>
    <property type="project" value="UniProtKB-KW"/>
</dbReference>
<feature type="domain" description="RING-type" evidence="8">
    <location>
        <begin position="19"/>
        <end position="58"/>
    </location>
</feature>
<dbReference type="InterPro" id="IPR001841">
    <property type="entry name" value="Znf_RING"/>
</dbReference>
<reference evidence="11" key="2">
    <citation type="submission" date="2019-02" db="EMBL/GenBank/DDBJ databases">
        <title>Opniocepnalus argus Var Kimnra genome.</title>
        <authorList>
            <person name="Zhou C."/>
            <person name="Xiao S."/>
        </authorList>
    </citation>
    <scope>NUCLEOTIDE SEQUENCE [LARGE SCALE GENOMIC DNA]</scope>
</reference>
<dbReference type="InterPro" id="IPR043136">
    <property type="entry name" value="B30.2/SPRY_sf"/>
</dbReference>
<organism evidence="10 11">
    <name type="scientific">Channa argus</name>
    <name type="common">Northern snakehead</name>
    <name type="synonym">Ophicephalus argus</name>
    <dbReference type="NCBI Taxonomy" id="215402"/>
    <lineage>
        <taxon>Eukaryota</taxon>
        <taxon>Metazoa</taxon>
        <taxon>Chordata</taxon>
        <taxon>Craniata</taxon>
        <taxon>Vertebrata</taxon>
        <taxon>Euteleostomi</taxon>
        <taxon>Actinopterygii</taxon>
        <taxon>Neopterygii</taxon>
        <taxon>Teleostei</taxon>
        <taxon>Neoteleostei</taxon>
        <taxon>Acanthomorphata</taxon>
        <taxon>Anabantaria</taxon>
        <taxon>Anabantiformes</taxon>
        <taxon>Channoidei</taxon>
        <taxon>Channidae</taxon>
        <taxon>Channa</taxon>
    </lineage>
</organism>
<dbReference type="AlphaFoldDB" id="A0A6G1Q543"/>
<keyword evidence="2" id="KW-0479">Metal-binding</keyword>
<dbReference type="EMBL" id="CM015724">
    <property type="protein sequence ID" value="KAF3697741.1"/>
    <property type="molecule type" value="Genomic_DNA"/>
</dbReference>
<dbReference type="PROSITE" id="PS50188">
    <property type="entry name" value="B302_SPRY"/>
    <property type="match status" value="1"/>
</dbReference>
<evidence type="ECO:0000313" key="11">
    <source>
        <dbReference type="Proteomes" id="UP000503349"/>
    </source>
</evidence>
<dbReference type="Gene3D" id="4.10.830.40">
    <property type="match status" value="1"/>
</dbReference>
<evidence type="ECO:0000259" key="8">
    <source>
        <dbReference type="PROSITE" id="PS50089"/>
    </source>
</evidence>
<evidence type="ECO:0000256" key="2">
    <source>
        <dbReference type="ARBA" id="ARBA00022723"/>
    </source>
</evidence>
<dbReference type="InterPro" id="IPR017907">
    <property type="entry name" value="Znf_RING_CS"/>
</dbReference>
<dbReference type="PROSITE" id="PS50089">
    <property type="entry name" value="ZF_RING_2"/>
    <property type="match status" value="1"/>
</dbReference>
<dbReference type="InterPro" id="IPR058030">
    <property type="entry name" value="TRIM8/14/16/25/29/45/65_CC"/>
</dbReference>
<dbReference type="Pfam" id="PF13765">
    <property type="entry name" value="PRY"/>
    <property type="match status" value="1"/>
</dbReference>
<dbReference type="Proteomes" id="UP000503349">
    <property type="component" value="Chromosome 13"/>
</dbReference>
<keyword evidence="5" id="KW-0391">Immunity</keyword>
<dbReference type="SUPFAM" id="SSF49899">
    <property type="entry name" value="Concanavalin A-like lectins/glucanases"/>
    <property type="match status" value="1"/>
</dbReference>
<dbReference type="SMART" id="SM00184">
    <property type="entry name" value="RING"/>
    <property type="match status" value="1"/>
</dbReference>
<dbReference type="Pfam" id="PF25600">
    <property type="entry name" value="TRIM_CC"/>
    <property type="match status" value="1"/>
</dbReference>
<keyword evidence="4" id="KW-0862">Zinc</keyword>
<feature type="domain" description="B30.2/SPRY" evidence="9">
    <location>
        <begin position="339"/>
        <end position="536"/>
    </location>
</feature>
<dbReference type="CDD" id="cd13733">
    <property type="entry name" value="SPRY_PRY_C-I_1"/>
    <property type="match status" value="1"/>
</dbReference>
<dbReference type="Pfam" id="PF00622">
    <property type="entry name" value="SPRY"/>
    <property type="match status" value="1"/>
</dbReference>
<dbReference type="GO" id="GO:0008270">
    <property type="term" value="F:zinc ion binding"/>
    <property type="evidence" value="ECO:0007669"/>
    <property type="project" value="UniProtKB-KW"/>
</dbReference>